<proteinExistence type="predicted"/>
<dbReference type="RefSeq" id="WP_275815833.1">
    <property type="nucleotide sequence ID" value="NZ_BAAANM010000027.1"/>
</dbReference>
<gene>
    <name evidence="1" type="ORF">P2L57_18445</name>
</gene>
<evidence type="ECO:0000313" key="1">
    <source>
        <dbReference type="EMBL" id="MDF2257624.1"/>
    </source>
</evidence>
<comment type="caution">
    <text evidence="1">The sequence shown here is derived from an EMBL/GenBank/DDBJ whole genome shotgun (WGS) entry which is preliminary data.</text>
</comment>
<dbReference type="Proteomes" id="UP001220022">
    <property type="component" value="Unassembled WGS sequence"/>
</dbReference>
<accession>A0ABT5Z1E1</accession>
<organism evidence="1 2">
    <name type="scientific">Streptantibioticus ferralitis</name>
    <dbReference type="NCBI Taxonomy" id="236510"/>
    <lineage>
        <taxon>Bacteria</taxon>
        <taxon>Bacillati</taxon>
        <taxon>Actinomycetota</taxon>
        <taxon>Actinomycetes</taxon>
        <taxon>Kitasatosporales</taxon>
        <taxon>Streptomycetaceae</taxon>
        <taxon>Streptantibioticus</taxon>
    </lineage>
</organism>
<name>A0ABT5Z1E1_9ACTN</name>
<evidence type="ECO:0000313" key="2">
    <source>
        <dbReference type="Proteomes" id="UP001220022"/>
    </source>
</evidence>
<reference evidence="1 2" key="1">
    <citation type="submission" date="2023-03" db="EMBL/GenBank/DDBJ databases">
        <title>Draft genome sequence of type strain Streptomyces ferralitis JCM 14344.</title>
        <authorList>
            <person name="Klaysubun C."/>
            <person name="Duangmal K."/>
        </authorList>
    </citation>
    <scope>NUCLEOTIDE SEQUENCE [LARGE SCALE GENOMIC DNA]</scope>
    <source>
        <strain evidence="1 2">JCM 14344</strain>
    </source>
</reference>
<dbReference type="EMBL" id="JARHTQ010000011">
    <property type="protein sequence ID" value="MDF2257624.1"/>
    <property type="molecule type" value="Genomic_DNA"/>
</dbReference>
<protein>
    <submittedName>
        <fullName evidence="1">Uncharacterized protein</fullName>
    </submittedName>
</protein>
<sequence length="62" mass="6549">MSTPEVRVPALEPVPVEGCRICAAAARRRETARKTASVISVRACGITISQHPHENAPEKGAA</sequence>
<keyword evidence="2" id="KW-1185">Reference proteome</keyword>